<protein>
    <recommendedName>
        <fullName evidence="1">Large polyvalent protein associated domain-containing protein</fullName>
    </recommendedName>
</protein>
<organism evidence="2 3">
    <name type="scientific">Granulicatella balaenopterae</name>
    <dbReference type="NCBI Taxonomy" id="137733"/>
    <lineage>
        <taxon>Bacteria</taxon>
        <taxon>Bacillati</taxon>
        <taxon>Bacillota</taxon>
        <taxon>Bacilli</taxon>
        <taxon>Lactobacillales</taxon>
        <taxon>Carnobacteriaceae</taxon>
        <taxon>Granulicatella</taxon>
    </lineage>
</organism>
<gene>
    <name evidence="2" type="ORF">SAMN05421767_10429</name>
</gene>
<keyword evidence="3" id="KW-1185">Reference proteome</keyword>
<dbReference type="Pfam" id="PF18843">
    <property type="entry name" value="LPD28"/>
    <property type="match status" value="1"/>
</dbReference>
<dbReference type="STRING" id="137733.SAMN05421767_10429"/>
<dbReference type="RefSeq" id="WP_089745953.1">
    <property type="nucleotide sequence ID" value="NZ_FOGF01000004.1"/>
</dbReference>
<dbReference type="InterPro" id="IPR040809">
    <property type="entry name" value="LPD28"/>
</dbReference>
<dbReference type="AlphaFoldDB" id="A0A1H9I1V6"/>
<feature type="domain" description="Large polyvalent protein associated" evidence="1">
    <location>
        <begin position="3"/>
        <end position="100"/>
    </location>
</feature>
<evidence type="ECO:0000313" key="3">
    <source>
        <dbReference type="Proteomes" id="UP000198556"/>
    </source>
</evidence>
<dbReference type="EMBL" id="FOGF01000004">
    <property type="protein sequence ID" value="SEQ68517.1"/>
    <property type="molecule type" value="Genomic_DNA"/>
</dbReference>
<reference evidence="2 3" key="1">
    <citation type="submission" date="2016-10" db="EMBL/GenBank/DDBJ databases">
        <authorList>
            <person name="de Groot N.N."/>
        </authorList>
    </citation>
    <scope>NUCLEOTIDE SEQUENCE [LARGE SCALE GENOMIC DNA]</scope>
    <source>
        <strain evidence="2 3">DSM 15827</strain>
    </source>
</reference>
<proteinExistence type="predicted"/>
<sequence>MNQYQIATLFNEPILVLDGRISKNELELVNKLTLNQFGIRHDDEGWGEWCQIKKSIWVNHLVDIISVTNFNLESDNDYKIIDDENDISFLDEWLTIENFKNKYTDETPLL</sequence>
<evidence type="ECO:0000313" key="2">
    <source>
        <dbReference type="EMBL" id="SEQ68517.1"/>
    </source>
</evidence>
<evidence type="ECO:0000259" key="1">
    <source>
        <dbReference type="Pfam" id="PF18843"/>
    </source>
</evidence>
<dbReference type="OrthoDB" id="2594680at2"/>
<accession>A0A1H9I1V6</accession>
<name>A0A1H9I1V6_9LACT</name>
<dbReference type="Proteomes" id="UP000198556">
    <property type="component" value="Unassembled WGS sequence"/>
</dbReference>